<dbReference type="PANTHER" id="PTHR27009">
    <property type="entry name" value="RUST RESISTANCE KINASE LR10-RELATED"/>
    <property type="match status" value="1"/>
</dbReference>
<feature type="binding site" evidence="17">
    <location>
        <position position="65"/>
    </location>
    <ligand>
        <name>ATP</name>
        <dbReference type="ChEBI" id="CHEBI:30616"/>
    </ligand>
</feature>
<protein>
    <recommendedName>
        <fullName evidence="3">non-specific serine/threonine protein kinase</fullName>
        <ecNumber evidence="3">2.7.11.1</ecNumber>
    </recommendedName>
</protein>
<dbReference type="SUPFAM" id="SSF56112">
    <property type="entry name" value="Protein kinase-like (PK-like)"/>
    <property type="match status" value="1"/>
</dbReference>
<dbReference type="SMART" id="SM00915">
    <property type="entry name" value="Jacalin"/>
    <property type="match status" value="1"/>
</dbReference>
<keyword evidence="14" id="KW-0325">Glycoprotein</keyword>
<dbReference type="AlphaFoldDB" id="A0A2G5D6X3"/>
<keyword evidence="13" id="KW-0472">Membrane</keyword>
<dbReference type="Pfam" id="PF01419">
    <property type="entry name" value="Jacalin"/>
    <property type="match status" value="1"/>
</dbReference>
<dbReference type="InterPro" id="IPR001229">
    <property type="entry name" value="Jacalin-like_lectin_dom"/>
</dbReference>
<reference evidence="20 21" key="1">
    <citation type="submission" date="2017-09" db="EMBL/GenBank/DDBJ databases">
        <title>WGS assembly of Aquilegia coerulea Goldsmith.</title>
        <authorList>
            <person name="Hodges S."/>
            <person name="Kramer E."/>
            <person name="Nordborg M."/>
            <person name="Tomkins J."/>
            <person name="Borevitz J."/>
            <person name="Derieg N."/>
            <person name="Yan J."/>
            <person name="Mihaltcheva S."/>
            <person name="Hayes R.D."/>
            <person name="Rokhsar D."/>
        </authorList>
    </citation>
    <scope>NUCLEOTIDE SEQUENCE [LARGE SCALE GENOMIC DNA]</scope>
    <source>
        <strain evidence="21">cv. Goldsmith</strain>
    </source>
</reference>
<dbReference type="InterPro" id="IPR000719">
    <property type="entry name" value="Prot_kinase_dom"/>
</dbReference>
<evidence type="ECO:0000313" key="20">
    <source>
        <dbReference type="EMBL" id="PIA39265.1"/>
    </source>
</evidence>
<dbReference type="InterPro" id="IPR008271">
    <property type="entry name" value="Ser/Thr_kinase_AS"/>
</dbReference>
<feature type="domain" description="Protein kinase" evidence="18">
    <location>
        <begin position="38"/>
        <end position="315"/>
    </location>
</feature>
<dbReference type="Gene3D" id="2.100.10.30">
    <property type="entry name" value="Jacalin-like lectin domain"/>
    <property type="match status" value="1"/>
</dbReference>
<keyword evidence="9 17" id="KW-0547">Nucleotide-binding</keyword>
<dbReference type="STRING" id="218851.A0A2G5D6X3"/>
<comment type="subcellular location">
    <subcellularLocation>
        <location evidence="1">Membrane</location>
        <topology evidence="1">Single-pass type I membrane protein</topology>
    </subcellularLocation>
</comment>
<keyword evidence="11 17" id="KW-0067">ATP-binding</keyword>
<dbReference type="InterPro" id="IPR036404">
    <property type="entry name" value="Jacalin-like_lectin_dom_sf"/>
</dbReference>
<comment type="catalytic activity">
    <reaction evidence="15">
        <text>L-threonyl-[protein] + ATP = O-phospho-L-threonyl-[protein] + ADP + H(+)</text>
        <dbReference type="Rhea" id="RHEA:46608"/>
        <dbReference type="Rhea" id="RHEA-COMP:11060"/>
        <dbReference type="Rhea" id="RHEA-COMP:11605"/>
        <dbReference type="ChEBI" id="CHEBI:15378"/>
        <dbReference type="ChEBI" id="CHEBI:30013"/>
        <dbReference type="ChEBI" id="CHEBI:30616"/>
        <dbReference type="ChEBI" id="CHEBI:61977"/>
        <dbReference type="ChEBI" id="CHEBI:456216"/>
        <dbReference type="EC" id="2.7.11.1"/>
    </reaction>
</comment>
<name>A0A2G5D6X3_AQUCA</name>
<dbReference type="Proteomes" id="UP000230069">
    <property type="component" value="Unassembled WGS sequence"/>
</dbReference>
<evidence type="ECO:0000256" key="6">
    <source>
        <dbReference type="ARBA" id="ARBA00022692"/>
    </source>
</evidence>
<evidence type="ECO:0000256" key="2">
    <source>
        <dbReference type="ARBA" id="ARBA00006568"/>
    </source>
</evidence>
<dbReference type="SUPFAM" id="SSF51101">
    <property type="entry name" value="Mannose-binding lectins"/>
    <property type="match status" value="1"/>
</dbReference>
<evidence type="ECO:0000313" key="21">
    <source>
        <dbReference type="Proteomes" id="UP000230069"/>
    </source>
</evidence>
<dbReference type="Pfam" id="PF07714">
    <property type="entry name" value="PK_Tyr_Ser-Thr"/>
    <property type="match status" value="1"/>
</dbReference>
<dbReference type="PROSITE" id="PS00108">
    <property type="entry name" value="PROTEIN_KINASE_ST"/>
    <property type="match status" value="1"/>
</dbReference>
<dbReference type="FunFam" id="2.100.10.30:FF:000001">
    <property type="entry name" value="Jacalin-related lectin 33"/>
    <property type="match status" value="1"/>
</dbReference>
<evidence type="ECO:0000256" key="16">
    <source>
        <dbReference type="ARBA" id="ARBA00048679"/>
    </source>
</evidence>
<evidence type="ECO:0000256" key="17">
    <source>
        <dbReference type="PROSITE-ProRule" id="PRU10141"/>
    </source>
</evidence>
<dbReference type="Gene3D" id="1.10.510.10">
    <property type="entry name" value="Transferase(Phosphotransferase) domain 1"/>
    <property type="match status" value="1"/>
</dbReference>
<evidence type="ECO:0000256" key="10">
    <source>
        <dbReference type="ARBA" id="ARBA00022777"/>
    </source>
</evidence>
<dbReference type="InterPro" id="IPR033734">
    <property type="entry name" value="Jacalin-like_lectin_dom_plant"/>
</dbReference>
<proteinExistence type="inferred from homology"/>
<gene>
    <name evidence="20" type="ORF">AQUCO_02600005v1</name>
</gene>
<evidence type="ECO:0000256" key="3">
    <source>
        <dbReference type="ARBA" id="ARBA00012513"/>
    </source>
</evidence>
<keyword evidence="21" id="KW-1185">Reference proteome</keyword>
<keyword evidence="12" id="KW-1133">Transmembrane helix</keyword>
<keyword evidence="7" id="KW-0732">Signal</keyword>
<dbReference type="InterPro" id="IPR001245">
    <property type="entry name" value="Ser-Thr/Tyr_kinase_cat_dom"/>
</dbReference>
<evidence type="ECO:0000256" key="15">
    <source>
        <dbReference type="ARBA" id="ARBA00047899"/>
    </source>
</evidence>
<feature type="domain" description="Jacalin-type lectin" evidence="19">
    <location>
        <begin position="370"/>
        <end position="516"/>
    </location>
</feature>
<keyword evidence="6" id="KW-0812">Transmembrane</keyword>
<dbReference type="OrthoDB" id="4062651at2759"/>
<dbReference type="GO" id="GO:0004674">
    <property type="term" value="F:protein serine/threonine kinase activity"/>
    <property type="evidence" value="ECO:0007669"/>
    <property type="project" value="UniProtKB-KW"/>
</dbReference>
<dbReference type="CDD" id="cd09612">
    <property type="entry name" value="Jacalin"/>
    <property type="match status" value="1"/>
</dbReference>
<dbReference type="PROSITE" id="PS50011">
    <property type="entry name" value="PROTEIN_KINASE_DOM"/>
    <property type="match status" value="1"/>
</dbReference>
<evidence type="ECO:0000256" key="8">
    <source>
        <dbReference type="ARBA" id="ARBA00022734"/>
    </source>
</evidence>
<evidence type="ECO:0000256" key="11">
    <source>
        <dbReference type="ARBA" id="ARBA00022840"/>
    </source>
</evidence>
<evidence type="ECO:0000256" key="1">
    <source>
        <dbReference type="ARBA" id="ARBA00004479"/>
    </source>
</evidence>
<keyword evidence="5" id="KW-0808">Transferase</keyword>
<dbReference type="GO" id="GO:0016020">
    <property type="term" value="C:membrane"/>
    <property type="evidence" value="ECO:0007669"/>
    <property type="project" value="UniProtKB-SubCell"/>
</dbReference>
<evidence type="ECO:0000256" key="12">
    <source>
        <dbReference type="ARBA" id="ARBA00022989"/>
    </source>
</evidence>
<keyword evidence="4" id="KW-0723">Serine/threonine-protein kinase</keyword>
<dbReference type="InterPro" id="IPR011009">
    <property type="entry name" value="Kinase-like_dom_sf"/>
</dbReference>
<evidence type="ECO:0000256" key="9">
    <source>
        <dbReference type="ARBA" id="ARBA00022741"/>
    </source>
</evidence>
<dbReference type="Gene3D" id="3.30.200.20">
    <property type="entry name" value="Phosphorylase Kinase, domain 1"/>
    <property type="match status" value="1"/>
</dbReference>
<dbReference type="PROSITE" id="PS51752">
    <property type="entry name" value="JACALIN_LECTIN"/>
    <property type="match status" value="1"/>
</dbReference>
<evidence type="ECO:0000256" key="14">
    <source>
        <dbReference type="ARBA" id="ARBA00023180"/>
    </source>
</evidence>
<accession>A0A2G5D6X3</accession>
<keyword evidence="10" id="KW-0418">Kinase</keyword>
<organism evidence="20 21">
    <name type="scientific">Aquilegia coerulea</name>
    <name type="common">Rocky mountain columbine</name>
    <dbReference type="NCBI Taxonomy" id="218851"/>
    <lineage>
        <taxon>Eukaryota</taxon>
        <taxon>Viridiplantae</taxon>
        <taxon>Streptophyta</taxon>
        <taxon>Embryophyta</taxon>
        <taxon>Tracheophyta</taxon>
        <taxon>Spermatophyta</taxon>
        <taxon>Magnoliopsida</taxon>
        <taxon>Ranunculales</taxon>
        <taxon>Ranunculaceae</taxon>
        <taxon>Thalictroideae</taxon>
        <taxon>Aquilegia</taxon>
    </lineage>
</organism>
<evidence type="ECO:0000256" key="13">
    <source>
        <dbReference type="ARBA" id="ARBA00023136"/>
    </source>
</evidence>
<dbReference type="GO" id="GO:0005524">
    <property type="term" value="F:ATP binding"/>
    <property type="evidence" value="ECO:0007669"/>
    <property type="project" value="UniProtKB-UniRule"/>
</dbReference>
<dbReference type="FunFam" id="1.10.510.10:FF:001023">
    <property type="entry name" value="Os07g0541700 protein"/>
    <property type="match status" value="1"/>
</dbReference>
<dbReference type="GO" id="GO:0030246">
    <property type="term" value="F:carbohydrate binding"/>
    <property type="evidence" value="ECO:0007669"/>
    <property type="project" value="UniProtKB-KW"/>
</dbReference>
<evidence type="ECO:0000256" key="4">
    <source>
        <dbReference type="ARBA" id="ARBA00022527"/>
    </source>
</evidence>
<dbReference type="SMART" id="SM00220">
    <property type="entry name" value="S_TKc"/>
    <property type="match status" value="1"/>
</dbReference>
<comment type="similarity">
    <text evidence="2">Belongs to the jacalin lectin family.</text>
</comment>
<evidence type="ECO:0000256" key="5">
    <source>
        <dbReference type="ARBA" id="ARBA00022679"/>
    </source>
</evidence>
<dbReference type="InParanoid" id="A0A2G5D6X3"/>
<dbReference type="InterPro" id="IPR045874">
    <property type="entry name" value="LRK10/LRL21-25-like"/>
</dbReference>
<dbReference type="EMBL" id="KZ305043">
    <property type="protein sequence ID" value="PIA39265.1"/>
    <property type="molecule type" value="Genomic_DNA"/>
</dbReference>
<evidence type="ECO:0000256" key="7">
    <source>
        <dbReference type="ARBA" id="ARBA00022729"/>
    </source>
</evidence>
<keyword evidence="8" id="KW-0430">Lectin</keyword>
<evidence type="ECO:0000259" key="18">
    <source>
        <dbReference type="PROSITE" id="PS50011"/>
    </source>
</evidence>
<dbReference type="EC" id="2.7.11.1" evidence="3"/>
<evidence type="ECO:0000259" key="19">
    <source>
        <dbReference type="PROSITE" id="PS51752"/>
    </source>
</evidence>
<comment type="catalytic activity">
    <reaction evidence="16">
        <text>L-seryl-[protein] + ATP = O-phospho-L-seryl-[protein] + ADP + H(+)</text>
        <dbReference type="Rhea" id="RHEA:17989"/>
        <dbReference type="Rhea" id="RHEA-COMP:9863"/>
        <dbReference type="Rhea" id="RHEA-COMP:11604"/>
        <dbReference type="ChEBI" id="CHEBI:15378"/>
        <dbReference type="ChEBI" id="CHEBI:29999"/>
        <dbReference type="ChEBI" id="CHEBI:30616"/>
        <dbReference type="ChEBI" id="CHEBI:83421"/>
        <dbReference type="ChEBI" id="CHEBI:456216"/>
        <dbReference type="EC" id="2.7.11.1"/>
    </reaction>
</comment>
<dbReference type="InterPro" id="IPR017441">
    <property type="entry name" value="Protein_kinase_ATP_BS"/>
</dbReference>
<sequence>MAYQKDTENSETIESFIHRWEREKPKIFSPEQLQDFTSNFSKKLGYGSFGDVFQGIYNEKQVAVKVLKQEVLADNIKDQFIAEVSTLGKIHHRNLVKLYGFCFQLNMKALVYEFMEKGSLDNILFDDGKPSIKWETLCNIAIGTAKGLSYLHEDCQPSIIHYDIKPSNVLLDSNFFPKIGDFGLAKLLKMDRTHVTMFESRGTPYYCAPELSLPYLTKINHKCDVYSFGMMLFDIVSMSKHQSQEAEDWFPRTVWDKYEKGKLEEVMTDCIEEKDKDMAKRILMIALNCVEFFASNRPSMSDVVRLLEGTKDPPLPPNRFLSSPPQATSSIVVPNNRNLERESGVVDKMINSHDEKEKERDGDIIVEIRYKSIGPWGGSGGSEWDDGVFPGILQIEIVSARREICSIEIEYCGNDGTSVGWSNKHGHNPGQQTDNIVFDYPSEYLMGITGFMHVSRNSNIAVRSLSFITNKKIHGPYGVNLIVKGDPFTSGKLGKVVGFHGRSGAWLDAIGVHMEADDPNI</sequence>
<dbReference type="PROSITE" id="PS00107">
    <property type="entry name" value="PROTEIN_KINASE_ATP"/>
    <property type="match status" value="1"/>
</dbReference>